<reference evidence="2" key="1">
    <citation type="submission" date="2017-02" db="EMBL/GenBank/DDBJ databases">
        <authorList>
            <person name="Tafer H."/>
            <person name="Lopandic K."/>
        </authorList>
    </citation>
    <scope>NUCLEOTIDE SEQUENCE [LARGE SCALE GENOMIC DNA]</scope>
    <source>
        <strain evidence="2">CBS 366.77</strain>
    </source>
</reference>
<proteinExistence type="predicted"/>
<evidence type="ECO:0000313" key="2">
    <source>
        <dbReference type="Proteomes" id="UP000266188"/>
    </source>
</evidence>
<feature type="non-terminal residue" evidence="1">
    <location>
        <position position="167"/>
    </location>
</feature>
<evidence type="ECO:0000313" key="1">
    <source>
        <dbReference type="EMBL" id="RJE17146.1"/>
    </source>
</evidence>
<name>A0A3A2Z2P9_9EURO</name>
<dbReference type="EMBL" id="MVGC01001521">
    <property type="protein sequence ID" value="RJE17146.1"/>
    <property type="molecule type" value="Genomic_DNA"/>
</dbReference>
<protein>
    <submittedName>
        <fullName evidence="1">Uncharacterized protein</fullName>
    </submittedName>
</protein>
<dbReference type="STRING" id="2070753.A0A3A2Z2P9"/>
<dbReference type="AlphaFoldDB" id="A0A3A2Z2P9"/>
<comment type="caution">
    <text evidence="1">The sequence shown here is derived from an EMBL/GenBank/DDBJ whole genome shotgun (WGS) entry which is preliminary data.</text>
</comment>
<gene>
    <name evidence="1" type="ORF">PHISCL_10517</name>
</gene>
<keyword evidence="2" id="KW-1185">Reference proteome</keyword>
<dbReference type="OrthoDB" id="4440408at2759"/>
<sequence>MYEVTGIWLWLEEQLEGAGKTQLAQCIRYWSNYLNGDMEYKWCDEEQFMWCRKIIEADIERRWIAQRRIYLCDKIEITDNSIDTQAEAITDNNYEVAQQISDMSGEARRLSEQYLICKRKIWKLECDIPEGPLSRSFHTLRKIRNGICLPGCVATAQAGEVVAAGTA</sequence>
<dbReference type="Proteomes" id="UP000266188">
    <property type="component" value="Unassembled WGS sequence"/>
</dbReference>
<organism evidence="1 2">
    <name type="scientific">Aspergillus sclerotialis</name>
    <dbReference type="NCBI Taxonomy" id="2070753"/>
    <lineage>
        <taxon>Eukaryota</taxon>
        <taxon>Fungi</taxon>
        <taxon>Dikarya</taxon>
        <taxon>Ascomycota</taxon>
        <taxon>Pezizomycotina</taxon>
        <taxon>Eurotiomycetes</taxon>
        <taxon>Eurotiomycetidae</taxon>
        <taxon>Eurotiales</taxon>
        <taxon>Aspergillaceae</taxon>
        <taxon>Aspergillus</taxon>
        <taxon>Aspergillus subgen. Polypaecilum</taxon>
    </lineage>
</organism>
<accession>A0A3A2Z2P9</accession>